<dbReference type="RefSeq" id="WP_008489749.1">
    <property type="nucleotide sequence ID" value="NZ_AMRG01000017.1"/>
</dbReference>
<proteinExistence type="predicted"/>
<keyword evidence="7 9" id="KW-0408">Iron</keyword>
<dbReference type="InterPro" id="IPR009056">
    <property type="entry name" value="Cyt_c-like_dom"/>
</dbReference>
<feature type="domain" description="Cytochrome c" evidence="10">
    <location>
        <begin position="64"/>
        <end position="165"/>
    </location>
</feature>
<feature type="binding site" description="axial binding residue" evidence="9">
    <location>
        <position position="90"/>
    </location>
    <ligand>
        <name>heme c</name>
        <dbReference type="ChEBI" id="CHEBI:61717"/>
        <label>1</label>
    </ligand>
    <ligandPart>
        <name>Fe</name>
        <dbReference type="ChEBI" id="CHEBI:18248"/>
    </ligandPart>
</feature>
<evidence type="ECO:0000256" key="6">
    <source>
        <dbReference type="ARBA" id="ARBA00023002"/>
    </source>
</evidence>
<evidence type="ECO:0000256" key="7">
    <source>
        <dbReference type="ARBA" id="ARBA00023004"/>
    </source>
</evidence>
<dbReference type="PIRSF" id="PIRSF000294">
    <property type="entry name" value="Cytochrome-c_peroxidase"/>
    <property type="match status" value="1"/>
</dbReference>
<organism evidence="11 12">
    <name type="scientific">Idiomarina xiamenensis 10-D-4</name>
    <dbReference type="NCBI Taxonomy" id="740709"/>
    <lineage>
        <taxon>Bacteria</taxon>
        <taxon>Pseudomonadati</taxon>
        <taxon>Pseudomonadota</taxon>
        <taxon>Gammaproteobacteria</taxon>
        <taxon>Alteromonadales</taxon>
        <taxon>Idiomarinaceae</taxon>
        <taxon>Idiomarina</taxon>
    </lineage>
</organism>
<dbReference type="InterPro" id="IPR004852">
    <property type="entry name" value="Di-haem_cyt_c_peroxidsae"/>
</dbReference>
<dbReference type="GO" id="GO:0009055">
    <property type="term" value="F:electron transfer activity"/>
    <property type="evidence" value="ECO:0007669"/>
    <property type="project" value="InterPro"/>
</dbReference>
<protein>
    <submittedName>
        <fullName evidence="11">Cytochrome-c peroxidase</fullName>
    </submittedName>
</protein>
<dbReference type="InterPro" id="IPR036909">
    <property type="entry name" value="Cyt_c-like_dom_sf"/>
</dbReference>
<dbReference type="GO" id="GO:0042597">
    <property type="term" value="C:periplasmic space"/>
    <property type="evidence" value="ECO:0007669"/>
    <property type="project" value="UniProtKB-SubCell"/>
</dbReference>
<evidence type="ECO:0000313" key="12">
    <source>
        <dbReference type="Proteomes" id="UP000014115"/>
    </source>
</evidence>
<comment type="caution">
    <text evidence="11">The sequence shown here is derived from an EMBL/GenBank/DDBJ whole genome shotgun (WGS) entry which is preliminary data.</text>
</comment>
<comment type="PTM">
    <text evidence="8">Binds 2 heme groups per subunit.</text>
</comment>
<keyword evidence="4" id="KW-0732">Signal</keyword>
<keyword evidence="5" id="KW-0574">Periplasm</keyword>
<evidence type="ECO:0000256" key="2">
    <source>
        <dbReference type="ARBA" id="ARBA00022617"/>
    </source>
</evidence>
<reference evidence="11 12" key="1">
    <citation type="journal article" date="2012" name="J. Bacteriol.">
        <title>Genome Sequence of Idiomarina xiamenensis Type Strain 10-D-4.</title>
        <authorList>
            <person name="Lai Q."/>
            <person name="Wang L."/>
            <person name="Wang W."/>
            <person name="Shao Z."/>
        </authorList>
    </citation>
    <scope>NUCLEOTIDE SEQUENCE [LARGE SCALE GENOMIC DNA]</scope>
    <source>
        <strain evidence="11 12">10-D-4</strain>
    </source>
</reference>
<comment type="subcellular location">
    <subcellularLocation>
        <location evidence="1">Periplasm</location>
    </subcellularLocation>
</comment>
<dbReference type="PANTHER" id="PTHR30600">
    <property type="entry name" value="CYTOCHROME C PEROXIDASE-RELATED"/>
    <property type="match status" value="1"/>
</dbReference>
<evidence type="ECO:0000256" key="1">
    <source>
        <dbReference type="ARBA" id="ARBA00004418"/>
    </source>
</evidence>
<dbReference type="GO" id="GO:0020037">
    <property type="term" value="F:heme binding"/>
    <property type="evidence" value="ECO:0007669"/>
    <property type="project" value="InterPro"/>
</dbReference>
<dbReference type="Gene3D" id="1.10.760.10">
    <property type="entry name" value="Cytochrome c-like domain"/>
    <property type="match status" value="2"/>
</dbReference>
<gene>
    <name evidence="11" type="ORF">A10D4_11811</name>
</gene>
<keyword evidence="12" id="KW-1185">Reference proteome</keyword>
<keyword evidence="3 9" id="KW-0479">Metal-binding</keyword>
<accession>K2JZ26</accession>
<dbReference type="GO" id="GO:0046872">
    <property type="term" value="F:metal ion binding"/>
    <property type="evidence" value="ECO:0007669"/>
    <property type="project" value="UniProtKB-KW"/>
</dbReference>
<feature type="domain" description="Cytochrome c" evidence="10">
    <location>
        <begin position="224"/>
        <end position="359"/>
    </location>
</feature>
<sequence length="359" mass="39972">MLAKLLLITTTTLLSEVGPSSAETDATALLWEHYLRPQIMWPALPDDAIADLAMLPAVPAVDTDVLALGTRLFHDPQLSSTGDVSCASCHQAAHAFADPQEVSSGSQGAMGKRNAPALVNTRLWRHFFWDGRSPDLVHQAAIPLADPVEMANSTDAVVNYVGNAESYRQLWRSAYADQAVEWRLIAAAIAEFEQQLQSPPNRLDQFLLAIKQQQWQQAKASLTDQELMGLDIFRGKAGCIKCHNGPLLSDQQFHNTGLHYYGRFYEDLGRFEVTANAHDMGKFRTPSLRQLRDTAPYMHNGLFPHLGGIVNMYSHGGARPQPREPLPTPIYYPQTSDLLVPFRLSEEERRALLAFLQML</sequence>
<dbReference type="InterPro" id="IPR026259">
    <property type="entry name" value="MauG/Cytc_peroxidase"/>
</dbReference>
<evidence type="ECO:0000313" key="11">
    <source>
        <dbReference type="EMBL" id="EKE80643.1"/>
    </source>
</evidence>
<keyword evidence="6" id="KW-0560">Oxidoreductase</keyword>
<dbReference type="OrthoDB" id="9805202at2"/>
<dbReference type="PATRIC" id="fig|740709.3.peg.2388"/>
<dbReference type="AlphaFoldDB" id="K2JZ26"/>
<evidence type="ECO:0000256" key="9">
    <source>
        <dbReference type="PIRSR" id="PIRSR000294-2"/>
    </source>
</evidence>
<dbReference type="PROSITE" id="PS51007">
    <property type="entry name" value="CYTC"/>
    <property type="match status" value="2"/>
</dbReference>
<evidence type="ECO:0000256" key="4">
    <source>
        <dbReference type="ARBA" id="ARBA00022729"/>
    </source>
</evidence>
<evidence type="ECO:0000259" key="10">
    <source>
        <dbReference type="PROSITE" id="PS51007"/>
    </source>
</evidence>
<dbReference type="STRING" id="740709.A10D4_11811"/>
<comment type="cofactor">
    <cofactor evidence="8">
        <name>heme</name>
        <dbReference type="ChEBI" id="CHEBI:30413"/>
    </cofactor>
    <text evidence="8">Binds 2 heme groups.</text>
</comment>
<evidence type="ECO:0000256" key="3">
    <source>
        <dbReference type="ARBA" id="ARBA00022723"/>
    </source>
</evidence>
<feature type="binding site" description="covalent" evidence="8">
    <location>
        <position position="89"/>
    </location>
    <ligand>
        <name>heme c</name>
        <dbReference type="ChEBI" id="CHEBI:61717"/>
        <label>1</label>
    </ligand>
</feature>
<dbReference type="EMBL" id="AMRG01000017">
    <property type="protein sequence ID" value="EKE80643.1"/>
    <property type="molecule type" value="Genomic_DNA"/>
</dbReference>
<name>K2JZ26_9GAMM</name>
<feature type="binding site" description="covalent" evidence="8">
    <location>
        <position position="242"/>
    </location>
    <ligand>
        <name>heme c</name>
        <dbReference type="ChEBI" id="CHEBI:61717"/>
        <label>2</label>
    </ligand>
</feature>
<dbReference type="SUPFAM" id="SSF46626">
    <property type="entry name" value="Cytochrome c"/>
    <property type="match status" value="2"/>
</dbReference>
<keyword evidence="2 8" id="KW-0349">Heme</keyword>
<evidence type="ECO:0000256" key="8">
    <source>
        <dbReference type="PIRSR" id="PIRSR000294-1"/>
    </source>
</evidence>
<dbReference type="InterPro" id="IPR051395">
    <property type="entry name" value="Cytochrome_c_Peroxidase/MauG"/>
</dbReference>
<dbReference type="eggNOG" id="COG1858">
    <property type="taxonomic scope" value="Bacteria"/>
</dbReference>
<dbReference type="Pfam" id="PF03150">
    <property type="entry name" value="CCP_MauG"/>
    <property type="match status" value="1"/>
</dbReference>
<feature type="binding site" description="covalent" evidence="8">
    <location>
        <position position="86"/>
    </location>
    <ligand>
        <name>heme c</name>
        <dbReference type="ChEBI" id="CHEBI:61717"/>
        <label>1</label>
    </ligand>
</feature>
<evidence type="ECO:0000256" key="5">
    <source>
        <dbReference type="ARBA" id="ARBA00022764"/>
    </source>
</evidence>
<dbReference type="GO" id="GO:0004130">
    <property type="term" value="F:cytochrome-c peroxidase activity"/>
    <property type="evidence" value="ECO:0007669"/>
    <property type="project" value="TreeGrafter"/>
</dbReference>
<dbReference type="Proteomes" id="UP000014115">
    <property type="component" value="Unassembled WGS sequence"/>
</dbReference>
<keyword evidence="11" id="KW-0575">Peroxidase</keyword>
<feature type="binding site" description="axial binding residue" evidence="9">
    <location>
        <position position="243"/>
    </location>
    <ligand>
        <name>heme c</name>
        <dbReference type="ChEBI" id="CHEBI:61717"/>
        <label>2</label>
    </ligand>
    <ligandPart>
        <name>Fe</name>
        <dbReference type="ChEBI" id="CHEBI:18248"/>
    </ligandPart>
</feature>
<feature type="binding site" description="covalent" evidence="8">
    <location>
        <position position="239"/>
    </location>
    <ligand>
        <name>heme c</name>
        <dbReference type="ChEBI" id="CHEBI:61717"/>
        <label>2</label>
    </ligand>
</feature>